<evidence type="ECO:0000313" key="1">
    <source>
        <dbReference type="EMBL" id="GGN51562.1"/>
    </source>
</evidence>
<gene>
    <name evidence="1" type="ORF">GCM10011349_24220</name>
</gene>
<accession>A0ABQ2JMR7</accession>
<organism evidence="1 2">
    <name type="scientific">Novosphingobium indicum</name>
    <dbReference type="NCBI Taxonomy" id="462949"/>
    <lineage>
        <taxon>Bacteria</taxon>
        <taxon>Pseudomonadati</taxon>
        <taxon>Pseudomonadota</taxon>
        <taxon>Alphaproteobacteria</taxon>
        <taxon>Sphingomonadales</taxon>
        <taxon>Sphingomonadaceae</taxon>
        <taxon>Novosphingobium</taxon>
    </lineage>
</organism>
<dbReference type="EMBL" id="BMLK01000010">
    <property type="protein sequence ID" value="GGN51562.1"/>
    <property type="molecule type" value="Genomic_DNA"/>
</dbReference>
<dbReference type="RefSeq" id="WP_188819949.1">
    <property type="nucleotide sequence ID" value="NZ_BMLK01000010.1"/>
</dbReference>
<keyword evidence="2" id="KW-1185">Reference proteome</keyword>
<protein>
    <recommendedName>
        <fullName evidence="3">UrcA family protein</fullName>
    </recommendedName>
</protein>
<reference evidence="2" key="1">
    <citation type="journal article" date="2019" name="Int. J. Syst. Evol. Microbiol.">
        <title>The Global Catalogue of Microorganisms (GCM) 10K type strain sequencing project: providing services to taxonomists for standard genome sequencing and annotation.</title>
        <authorList>
            <consortium name="The Broad Institute Genomics Platform"/>
            <consortium name="The Broad Institute Genome Sequencing Center for Infectious Disease"/>
            <person name="Wu L."/>
            <person name="Ma J."/>
        </authorList>
    </citation>
    <scope>NUCLEOTIDE SEQUENCE [LARGE SCALE GENOMIC DNA]</scope>
    <source>
        <strain evidence="2">CGMCC 1.6784</strain>
    </source>
</reference>
<proteinExistence type="predicted"/>
<dbReference type="InterPro" id="IPR030972">
    <property type="entry name" value="UrcA_uranyl"/>
</dbReference>
<sequence>MAAPAIVPVQLLTGENTMMKPAIAAIAALTACAGFVPAQARDTQTTAIQYNDLDLQEPSQVAELDRRLNEAVNTLCSKAEKPSIEAFHDRQRCLNQARNSAEKGRELAMAEQRRGSVNFETNAF</sequence>
<name>A0ABQ2JMR7_9SPHN</name>
<evidence type="ECO:0000313" key="2">
    <source>
        <dbReference type="Proteomes" id="UP000605099"/>
    </source>
</evidence>
<dbReference type="NCBIfam" id="TIGR04433">
    <property type="entry name" value="UrcA_uranyl"/>
    <property type="match status" value="1"/>
</dbReference>
<evidence type="ECO:0008006" key="3">
    <source>
        <dbReference type="Google" id="ProtNLM"/>
    </source>
</evidence>
<comment type="caution">
    <text evidence="1">The sequence shown here is derived from an EMBL/GenBank/DDBJ whole genome shotgun (WGS) entry which is preliminary data.</text>
</comment>
<dbReference type="Proteomes" id="UP000605099">
    <property type="component" value="Unassembled WGS sequence"/>
</dbReference>